<organism evidence="1">
    <name type="scientific">marine metagenome</name>
    <dbReference type="NCBI Taxonomy" id="408172"/>
    <lineage>
        <taxon>unclassified sequences</taxon>
        <taxon>metagenomes</taxon>
        <taxon>ecological metagenomes</taxon>
    </lineage>
</organism>
<dbReference type="EMBL" id="UINC01172985">
    <property type="protein sequence ID" value="SVD78337.1"/>
    <property type="molecule type" value="Genomic_DNA"/>
</dbReference>
<protein>
    <submittedName>
        <fullName evidence="1">Uncharacterized protein</fullName>
    </submittedName>
</protein>
<dbReference type="AlphaFoldDB" id="A0A382Y4S3"/>
<evidence type="ECO:0000313" key="1">
    <source>
        <dbReference type="EMBL" id="SVD78337.1"/>
    </source>
</evidence>
<gene>
    <name evidence="1" type="ORF">METZ01_LOCUS431191</name>
</gene>
<reference evidence="1" key="1">
    <citation type="submission" date="2018-05" db="EMBL/GenBank/DDBJ databases">
        <authorList>
            <person name="Lanie J.A."/>
            <person name="Ng W.-L."/>
            <person name="Kazmierczak K.M."/>
            <person name="Andrzejewski T.M."/>
            <person name="Davidsen T.M."/>
            <person name="Wayne K.J."/>
            <person name="Tettelin H."/>
            <person name="Glass J.I."/>
            <person name="Rusch D."/>
            <person name="Podicherti R."/>
            <person name="Tsui H.-C.T."/>
            <person name="Winkler M.E."/>
        </authorList>
    </citation>
    <scope>NUCLEOTIDE SEQUENCE</scope>
</reference>
<accession>A0A382Y4S3</accession>
<proteinExistence type="predicted"/>
<name>A0A382Y4S3_9ZZZZ</name>
<feature type="non-terminal residue" evidence="1">
    <location>
        <position position="55"/>
    </location>
</feature>
<sequence>MYLKKACIFGSVVAAIIGWIGPGNTFAASSDDLIQAAKSSDLATVTALLADDVDP</sequence>